<dbReference type="Proteomes" id="UP000274545">
    <property type="component" value="Unassembled WGS sequence"/>
</dbReference>
<evidence type="ECO:0000313" key="1">
    <source>
        <dbReference type="EMBL" id="RUP70487.1"/>
    </source>
</evidence>
<protein>
    <submittedName>
        <fullName evidence="1">Uncharacterized protein</fullName>
    </submittedName>
</protein>
<name>A0A3S0ZUP5_9MOLU</name>
<feature type="non-terminal residue" evidence="1">
    <location>
        <position position="147"/>
    </location>
</feature>
<sequence length="147" mass="17208">RNDFYNGFKKYSFNQLNDLLKIEKNIQKISPTLVQKIPHVNEKNANKWLSEYGLNIEKISKISTNGWYNIMTNLHKKGVGKNLLLNANLMRGSKIYNNKLLNLLHQTQIKLNKVLNYLNPNFYIQKVTKKLLAPIEKQIITIKQKVI</sequence>
<proteinExistence type="predicted"/>
<comment type="caution">
    <text evidence="1">The sequence shown here is derived from an EMBL/GenBank/DDBJ whole genome shotgun (WGS) entry which is preliminary data.</text>
</comment>
<dbReference type="RefSeq" id="WP_158676252.1">
    <property type="nucleotide sequence ID" value="NZ_RAHC01000117.1"/>
</dbReference>
<dbReference type="EMBL" id="RAHC01000117">
    <property type="protein sequence ID" value="RUP70487.1"/>
    <property type="molecule type" value="Genomic_DNA"/>
</dbReference>
<gene>
    <name evidence="1" type="ORF">D6D54_09495</name>
</gene>
<accession>A0A3S0ZUP5</accession>
<evidence type="ECO:0000313" key="2">
    <source>
        <dbReference type="Proteomes" id="UP000274545"/>
    </source>
</evidence>
<feature type="non-terminal residue" evidence="1">
    <location>
        <position position="1"/>
    </location>
</feature>
<organism evidence="1 2">
    <name type="scientific">Spiroplasma poulsonii</name>
    <dbReference type="NCBI Taxonomy" id="2138"/>
    <lineage>
        <taxon>Bacteria</taxon>
        <taxon>Bacillati</taxon>
        <taxon>Mycoplasmatota</taxon>
        <taxon>Mollicutes</taxon>
        <taxon>Entomoplasmatales</taxon>
        <taxon>Spiroplasmataceae</taxon>
        <taxon>Spiroplasma</taxon>
    </lineage>
</organism>
<reference evidence="1 2" key="1">
    <citation type="journal article" date="2019" name="Genome Biol. Evol.">
        <title>Toxin and genome evolution in a Drosophila defensive symbiosis.</title>
        <authorList>
            <person name="Ballinger M.J."/>
            <person name="Gawryluk R.M."/>
            <person name="Perlman S.J."/>
        </authorList>
    </citation>
    <scope>NUCLEOTIDE SEQUENCE [LARGE SCALE GENOMIC DNA]</scope>
    <source>
        <strain evidence="2">sNeo</strain>
    </source>
</reference>
<dbReference type="AlphaFoldDB" id="A0A3S0ZUP5"/>